<dbReference type="CDD" id="cd22431">
    <property type="entry name" value="KH-I_RNaseY"/>
    <property type="match status" value="1"/>
</dbReference>
<dbReference type="SMART" id="SM00322">
    <property type="entry name" value="KH"/>
    <property type="match status" value="1"/>
</dbReference>
<dbReference type="Pfam" id="PF01966">
    <property type="entry name" value="HD"/>
    <property type="match status" value="1"/>
</dbReference>
<sequence>MLSAIIAAVLGLLFGAASHHVYQRRRGESSAQKAEKLTQEAKNKAKQIELEAKDKALKIAEDAKKEEQRRRDELTKAENRLADRETHLDGKLEELDRRSEKLRQSEEEVESLKDELREIRSRQQEKLEKIAKLTKKEAGEKLMAMTERDIKEDLAGLVAKLQSETAAEAEERAQTVLVGAMERMASEVTAERTVTALKLEDEEMKGRIIGKEGRNIQALQRATGVDILVDDTPGMVVLSSFDPVRRQVARLALEMLMKDGRIHPARIEEVVEKAQKQIDKDIDRAGEDAAREVGVVGVPPELLRLLGELKFRTSYGQNVLKHSVEMAHIAGLIAEEIGANVRVTKMATLLHDIGKAVTHRMEGKHHHIGGELARKYGLSEDIAHAIEAHHDDIDATTPEALVVRVCDALSAARPGARNISAENFAERMRELENVATSFDGIDKAYAISAGREIRVIVKPQSIDDLSAIKLARDIATKIESTMQYPGTIKVNVIRETRAIEYAK</sequence>
<keyword evidence="2 5" id="KW-0255">Endonuclease</keyword>
<comment type="similarity">
    <text evidence="5">Belongs to the RNase Y family.</text>
</comment>
<dbReference type="PANTHER" id="PTHR12826">
    <property type="entry name" value="RIBONUCLEASE Y"/>
    <property type="match status" value="1"/>
</dbReference>
<evidence type="ECO:0000256" key="5">
    <source>
        <dbReference type="HAMAP-Rule" id="MF_00335"/>
    </source>
</evidence>
<dbReference type="SMART" id="SM00471">
    <property type="entry name" value="HDc"/>
    <property type="match status" value="1"/>
</dbReference>
<feature type="domain" description="HD" evidence="8">
    <location>
        <begin position="319"/>
        <end position="412"/>
    </location>
</feature>
<gene>
    <name evidence="5 9" type="primary">rny</name>
    <name evidence="9" type="ORF">EOT04_00485</name>
</gene>
<keyword evidence="3 5" id="KW-0378">Hydrolase</keyword>
<evidence type="ECO:0000259" key="8">
    <source>
        <dbReference type="PROSITE" id="PS51831"/>
    </source>
</evidence>
<dbReference type="EC" id="3.1.-.-" evidence="5 6"/>
<dbReference type="InterPro" id="IPR006674">
    <property type="entry name" value="HD_domain"/>
</dbReference>
<dbReference type="Gene3D" id="1.10.3210.10">
    <property type="entry name" value="Hypothetical protein af1432"/>
    <property type="match status" value="1"/>
</dbReference>
<dbReference type="InterPro" id="IPR036612">
    <property type="entry name" value="KH_dom_type_1_sf"/>
</dbReference>
<dbReference type="InterPro" id="IPR006675">
    <property type="entry name" value="HDIG_dom"/>
</dbReference>
<dbReference type="SUPFAM" id="SSF109604">
    <property type="entry name" value="HD-domain/PDEase-like"/>
    <property type="match status" value="1"/>
</dbReference>
<evidence type="ECO:0000256" key="4">
    <source>
        <dbReference type="ARBA" id="ARBA00022884"/>
    </source>
</evidence>
<dbReference type="HAMAP" id="MF_00335">
    <property type="entry name" value="RNase_Y"/>
    <property type="match status" value="1"/>
</dbReference>
<organism evidence="9 10">
    <name type="scientific">Candidatus Chaera renei</name>
    <dbReference type="NCBI Taxonomy" id="2506947"/>
    <lineage>
        <taxon>Bacteria</taxon>
        <taxon>Candidatus Saccharimonadota</taxon>
        <taxon>Candidatus Saccharimonadia</taxon>
        <taxon>Candidatus Saccharimonadales</taxon>
        <taxon>Candidatus Saccharimonadaceae</taxon>
        <taxon>Candidatus Chaera</taxon>
    </lineage>
</organism>
<dbReference type="InterPro" id="IPR004087">
    <property type="entry name" value="KH_dom"/>
</dbReference>
<dbReference type="EMBL" id="SCKW01000003">
    <property type="protein sequence ID" value="RWZ79724.1"/>
    <property type="molecule type" value="Genomic_DNA"/>
</dbReference>
<dbReference type="Pfam" id="PF00013">
    <property type="entry name" value="KH_1"/>
    <property type="match status" value="1"/>
</dbReference>
<name>A0A4Q0AJY5_9BACT</name>
<comment type="function">
    <text evidence="5">Endoribonuclease that initiates mRNA decay.</text>
</comment>
<keyword evidence="4 5" id="KW-0694">RNA-binding</keyword>
<dbReference type="Gene3D" id="3.30.1370.10">
    <property type="entry name" value="K Homology domain, type 1"/>
    <property type="match status" value="1"/>
</dbReference>
<dbReference type="Proteomes" id="UP000289269">
    <property type="component" value="Unassembled WGS sequence"/>
</dbReference>
<evidence type="ECO:0000256" key="2">
    <source>
        <dbReference type="ARBA" id="ARBA00022759"/>
    </source>
</evidence>
<dbReference type="GO" id="GO:0006402">
    <property type="term" value="P:mRNA catabolic process"/>
    <property type="evidence" value="ECO:0007669"/>
    <property type="project" value="UniProtKB-UniRule"/>
</dbReference>
<dbReference type="CDD" id="cd00077">
    <property type="entry name" value="HDc"/>
    <property type="match status" value="1"/>
</dbReference>
<dbReference type="InterPro" id="IPR017705">
    <property type="entry name" value="Ribonuclease_Y"/>
</dbReference>
<dbReference type="PROSITE" id="PS50084">
    <property type="entry name" value="KH_TYPE_1"/>
    <property type="match status" value="1"/>
</dbReference>
<dbReference type="NCBIfam" id="TIGR03319">
    <property type="entry name" value="RNase_Y"/>
    <property type="match status" value="1"/>
</dbReference>
<keyword evidence="10" id="KW-1185">Reference proteome</keyword>
<dbReference type="InterPro" id="IPR004088">
    <property type="entry name" value="KH_dom_type_1"/>
</dbReference>
<protein>
    <recommendedName>
        <fullName evidence="5 6">Ribonuclease Y</fullName>
        <shortName evidence="5">RNase Y</shortName>
        <ecNumber evidence="5 6">3.1.-.-</ecNumber>
    </recommendedName>
</protein>
<proteinExistence type="inferred from homology"/>
<evidence type="ECO:0000313" key="10">
    <source>
        <dbReference type="Proteomes" id="UP000289269"/>
    </source>
</evidence>
<dbReference type="PROSITE" id="PS51831">
    <property type="entry name" value="HD"/>
    <property type="match status" value="1"/>
</dbReference>
<dbReference type="SUPFAM" id="SSF54791">
    <property type="entry name" value="Eukaryotic type KH-domain (KH-domain type I)"/>
    <property type="match status" value="1"/>
</dbReference>
<dbReference type="GO" id="GO:0016787">
    <property type="term" value="F:hydrolase activity"/>
    <property type="evidence" value="ECO:0007669"/>
    <property type="project" value="UniProtKB-KW"/>
</dbReference>
<dbReference type="NCBIfam" id="TIGR00277">
    <property type="entry name" value="HDIG"/>
    <property type="match status" value="1"/>
</dbReference>
<dbReference type="AlphaFoldDB" id="A0A4Q0AJY5"/>
<feature type="region of interest" description="Disordered" evidence="7">
    <location>
        <begin position="63"/>
        <end position="88"/>
    </location>
</feature>
<evidence type="ECO:0000256" key="7">
    <source>
        <dbReference type="SAM" id="MobiDB-lite"/>
    </source>
</evidence>
<dbReference type="GO" id="GO:0003723">
    <property type="term" value="F:RNA binding"/>
    <property type="evidence" value="ECO:0007669"/>
    <property type="project" value="UniProtKB-UniRule"/>
</dbReference>
<evidence type="ECO:0000313" key="9">
    <source>
        <dbReference type="EMBL" id="RWZ79724.1"/>
    </source>
</evidence>
<reference evidence="9" key="1">
    <citation type="submission" date="2019-01" db="EMBL/GenBank/DDBJ databases">
        <title>Genomic signatures and co-occurrence patterns of the ultra-small Saccharimodia (Patescibacteria phylum) suggest a symbiotic lifestyle.</title>
        <authorList>
            <person name="Lemos L."/>
            <person name="Medeiros J."/>
            <person name="Andreote F."/>
            <person name="Fernandes G."/>
            <person name="Varani A."/>
            <person name="Oliveira G."/>
            <person name="Pylro V."/>
        </authorList>
    </citation>
    <scope>NUCLEOTIDE SEQUENCE [LARGE SCALE GENOMIC DNA]</scope>
    <source>
        <strain evidence="9">AMD01</strain>
    </source>
</reference>
<dbReference type="InterPro" id="IPR022711">
    <property type="entry name" value="RNase_Y_N"/>
</dbReference>
<dbReference type="GO" id="GO:0005886">
    <property type="term" value="C:plasma membrane"/>
    <property type="evidence" value="ECO:0007669"/>
    <property type="project" value="UniProtKB-UniRule"/>
</dbReference>
<keyword evidence="1 5" id="KW-0540">Nuclease</keyword>
<comment type="caution">
    <text evidence="9">The sequence shown here is derived from an EMBL/GenBank/DDBJ whole genome shotgun (WGS) entry which is preliminary data.</text>
</comment>
<dbReference type="PANTHER" id="PTHR12826:SF15">
    <property type="entry name" value="RIBONUCLEASE Y"/>
    <property type="match status" value="1"/>
</dbReference>
<dbReference type="Pfam" id="PF12072">
    <property type="entry name" value="RNase_Y_N"/>
    <property type="match status" value="1"/>
</dbReference>
<dbReference type="InterPro" id="IPR003607">
    <property type="entry name" value="HD/PDEase_dom"/>
</dbReference>
<evidence type="ECO:0000256" key="1">
    <source>
        <dbReference type="ARBA" id="ARBA00022722"/>
    </source>
</evidence>
<evidence type="ECO:0000256" key="3">
    <source>
        <dbReference type="ARBA" id="ARBA00022801"/>
    </source>
</evidence>
<dbReference type="GO" id="GO:0004521">
    <property type="term" value="F:RNA endonuclease activity"/>
    <property type="evidence" value="ECO:0007669"/>
    <property type="project" value="UniProtKB-UniRule"/>
</dbReference>
<accession>A0A4Q0AJY5</accession>
<evidence type="ECO:0000256" key="6">
    <source>
        <dbReference type="NCBIfam" id="TIGR03319"/>
    </source>
</evidence>